<dbReference type="PANTHER" id="PTHR14275">
    <property type="entry name" value="PROMETHIN"/>
    <property type="match status" value="1"/>
</dbReference>
<evidence type="ECO:0000256" key="6">
    <source>
        <dbReference type="ARBA" id="ARBA00022824"/>
    </source>
</evidence>
<evidence type="ECO:0000256" key="1">
    <source>
        <dbReference type="ARBA" id="ARBA00004477"/>
    </source>
</evidence>
<comment type="subcellular location">
    <subcellularLocation>
        <location evidence="1">Endoplasmic reticulum membrane</location>
        <topology evidence="1">Multi-pass membrane protein</topology>
    </subcellularLocation>
    <subcellularLocation>
        <location evidence="2">Lipid droplet</location>
    </subcellularLocation>
</comment>
<feature type="region of interest" description="Disordered" evidence="9">
    <location>
        <begin position="280"/>
        <end position="308"/>
    </location>
</feature>
<reference evidence="11" key="1">
    <citation type="journal article" date="2022" name="bioRxiv">
        <title>Sequencing and chromosome-scale assembly of the giantPleurodeles waltlgenome.</title>
        <authorList>
            <person name="Brown T."/>
            <person name="Elewa A."/>
            <person name="Iarovenko S."/>
            <person name="Subramanian E."/>
            <person name="Araus A.J."/>
            <person name="Petzold A."/>
            <person name="Susuki M."/>
            <person name="Suzuki K.-i.T."/>
            <person name="Hayashi T."/>
            <person name="Toyoda A."/>
            <person name="Oliveira C."/>
            <person name="Osipova E."/>
            <person name="Leigh N.D."/>
            <person name="Simon A."/>
            <person name="Yun M.H."/>
        </authorList>
    </citation>
    <scope>NUCLEOTIDE SEQUENCE</scope>
    <source>
        <strain evidence="11">20211129_DDA</strain>
        <tissue evidence="11">Liver</tissue>
    </source>
</reference>
<evidence type="ECO:0000256" key="9">
    <source>
        <dbReference type="SAM" id="MobiDB-lite"/>
    </source>
</evidence>
<keyword evidence="6" id="KW-0256">Endoplasmic reticulum</keyword>
<comment type="caution">
    <text evidence="11">The sequence shown here is derived from an EMBL/GenBank/DDBJ whole genome shotgun (WGS) entry which is preliminary data.</text>
</comment>
<feature type="compositionally biased region" description="Low complexity" evidence="9">
    <location>
        <begin position="296"/>
        <end position="308"/>
    </location>
</feature>
<dbReference type="AlphaFoldDB" id="A0AAV7M054"/>
<comment type="similarity">
    <text evidence="3">Belongs to the LDAF1 family.</text>
</comment>
<dbReference type="Pfam" id="PF16015">
    <property type="entry name" value="Promethin"/>
    <property type="match status" value="1"/>
</dbReference>
<sequence length="308" mass="33521">MRPTPATAPVLAASLPRETTRCLIDALERCANFVQPLLLHTMRPDGRSVCKHPSPRRCLLSRVGTLQLSSGFTVWRWKIQLLVPPSGAGGVVFVMTGPGYQEETGRCTCRQKLNHPFRRTTASTLEIQVISEVPQINTERIITMTTESLYQEKMQELQKQLNAVMQAINSNSKVVAFFNSPVGQYLEDHPFVSLSLLVFVVMSAIPVGLFLILMVGTAVSACIVVILLEGFVMSISGAALICVLIILAILSFAISGLLSVCYAAISSLTNFVYLSRDPTKNEERPTSTLQPGFGLSSGDSSVNNSKSD</sequence>
<dbReference type="GO" id="GO:0005811">
    <property type="term" value="C:lipid droplet"/>
    <property type="evidence" value="ECO:0007669"/>
    <property type="project" value="UniProtKB-SubCell"/>
</dbReference>
<evidence type="ECO:0008006" key="13">
    <source>
        <dbReference type="Google" id="ProtNLM"/>
    </source>
</evidence>
<dbReference type="InterPro" id="IPR029709">
    <property type="entry name" value="LDAF1"/>
</dbReference>
<evidence type="ECO:0000256" key="2">
    <source>
        <dbReference type="ARBA" id="ARBA00004502"/>
    </source>
</evidence>
<feature type="transmembrane region" description="Helical" evidence="10">
    <location>
        <begin position="196"/>
        <end position="228"/>
    </location>
</feature>
<organism evidence="11 12">
    <name type="scientific">Pleurodeles waltl</name>
    <name type="common">Iberian ribbed newt</name>
    <dbReference type="NCBI Taxonomy" id="8319"/>
    <lineage>
        <taxon>Eukaryota</taxon>
        <taxon>Metazoa</taxon>
        <taxon>Chordata</taxon>
        <taxon>Craniata</taxon>
        <taxon>Vertebrata</taxon>
        <taxon>Euteleostomi</taxon>
        <taxon>Amphibia</taxon>
        <taxon>Batrachia</taxon>
        <taxon>Caudata</taxon>
        <taxon>Salamandroidea</taxon>
        <taxon>Salamandridae</taxon>
        <taxon>Pleurodelinae</taxon>
        <taxon>Pleurodeles</taxon>
    </lineage>
</organism>
<dbReference type="EMBL" id="JANPWB010000014">
    <property type="protein sequence ID" value="KAJ1097171.1"/>
    <property type="molecule type" value="Genomic_DNA"/>
</dbReference>
<protein>
    <recommendedName>
        <fullName evidence="13">Promethin</fullName>
    </recommendedName>
</protein>
<name>A0AAV7M054_PLEWA</name>
<keyword evidence="12" id="KW-1185">Reference proteome</keyword>
<evidence type="ECO:0000313" key="11">
    <source>
        <dbReference type="EMBL" id="KAJ1097171.1"/>
    </source>
</evidence>
<gene>
    <name evidence="11" type="ORF">NDU88_002297</name>
</gene>
<keyword evidence="7 10" id="KW-1133">Transmembrane helix</keyword>
<evidence type="ECO:0000313" key="12">
    <source>
        <dbReference type="Proteomes" id="UP001066276"/>
    </source>
</evidence>
<dbReference type="GO" id="GO:0005789">
    <property type="term" value="C:endoplasmic reticulum membrane"/>
    <property type="evidence" value="ECO:0007669"/>
    <property type="project" value="UniProtKB-SubCell"/>
</dbReference>
<dbReference type="Proteomes" id="UP001066276">
    <property type="component" value="Chromosome 10"/>
</dbReference>
<evidence type="ECO:0000256" key="5">
    <source>
        <dbReference type="ARBA" id="ARBA00022692"/>
    </source>
</evidence>
<evidence type="ECO:0000256" key="3">
    <source>
        <dbReference type="ARBA" id="ARBA00007618"/>
    </source>
</evidence>
<evidence type="ECO:0000256" key="7">
    <source>
        <dbReference type="ARBA" id="ARBA00022989"/>
    </source>
</evidence>
<dbReference type="PANTHER" id="PTHR14275:SF0">
    <property type="entry name" value="LIPID DROPLET ASSEMBLY FACTOR 1"/>
    <property type="match status" value="1"/>
</dbReference>
<keyword evidence="8 10" id="KW-0472">Membrane</keyword>
<proteinExistence type="inferred from homology"/>
<evidence type="ECO:0000256" key="8">
    <source>
        <dbReference type="ARBA" id="ARBA00023136"/>
    </source>
</evidence>
<feature type="transmembrane region" description="Helical" evidence="10">
    <location>
        <begin position="240"/>
        <end position="265"/>
    </location>
</feature>
<keyword evidence="5 10" id="KW-0812">Transmembrane</keyword>
<evidence type="ECO:0000256" key="10">
    <source>
        <dbReference type="SAM" id="Phobius"/>
    </source>
</evidence>
<keyword evidence="4" id="KW-0551">Lipid droplet</keyword>
<evidence type="ECO:0000256" key="4">
    <source>
        <dbReference type="ARBA" id="ARBA00022677"/>
    </source>
</evidence>
<accession>A0AAV7M054</accession>